<reference evidence="2 3" key="1">
    <citation type="submission" date="2024-02" db="EMBL/GenBank/DDBJ databases">
        <title>Bifidobacterium honeyensis sp. nov., isolated from the comb honey.</title>
        <authorList>
            <person name="Liu W."/>
            <person name="Li Y."/>
        </authorList>
    </citation>
    <scope>NUCLEOTIDE SEQUENCE [LARGE SCALE GENOMIC DNA]</scope>
    <source>
        <strain evidence="2 3">IMAU50988</strain>
    </source>
</reference>
<evidence type="ECO:0000313" key="2">
    <source>
        <dbReference type="EMBL" id="MEK0306939.1"/>
    </source>
</evidence>
<dbReference type="RefSeq" id="WP_340469509.1">
    <property type="nucleotide sequence ID" value="NZ_JBANBB010000001.1"/>
</dbReference>
<feature type="domain" description="Abortive phage infection protein C-terminal" evidence="1">
    <location>
        <begin position="285"/>
        <end position="468"/>
    </location>
</feature>
<dbReference type="InterPro" id="IPR018891">
    <property type="entry name" value="AIPR_C"/>
</dbReference>
<evidence type="ECO:0000259" key="1">
    <source>
        <dbReference type="Pfam" id="PF10592"/>
    </source>
</evidence>
<name>A0ABU8ZQP8_9BIFI</name>
<dbReference type="Proteomes" id="UP001373159">
    <property type="component" value="Unassembled WGS sequence"/>
</dbReference>
<protein>
    <submittedName>
        <fullName evidence="2">AIPR family protein</fullName>
    </submittedName>
</protein>
<gene>
    <name evidence="2" type="ORF">V8P97_05625</name>
</gene>
<dbReference type="EMBL" id="JBANBB010000001">
    <property type="protein sequence ID" value="MEK0306939.1"/>
    <property type="molecule type" value="Genomic_DNA"/>
</dbReference>
<sequence length="599" mass="68131">MGKVKRLPDEEVAYNYFKAVLKEDNQDCTGQEEDQAFESFSAHLVLKGFSLPYTAVEDGIVGGNEDGGIDSLFALLNGQLLPNGSLDEIDTHFLSKRTPLDLYFIQSKNSFSWRADVWPKMGSALKLLLSDLSQSPNLHKLEKSGLSDGIKRFAINLNETRHALDSVMPLMRVHCIYVSFGSRGKLSELALSRGDILKNAVKKLLPTDSVVEVDYWDCIQIVRAGSQSANHKVKLHIYDQAIIENDLKENENGKNPKNFVALVTLENYLNFIQKKGGNGIDDDMFEENVRGYAGHAVDVNKAIQKTLTRDSDTHFWWLNNGITILADETYDNTNTEWVIENPLIVNGLQTSYTLYDAFAEKTITAKRLQEYLLVRVITSKDEGIRQDIITGTNNQNSIKKLQLHANDELQIRIENYLAGYDWYYERRKYQYKNSHKPQRRIRNLTELSQAVMAYRLLEPDQARARPTTFLNKSGGKGWDLVFPANVDITLYLKALQVQDKVDTFLKTPEALNISSDSTNARFYLNSCYTLQSSNVKSIDGYKQLPVSALKDKPSDNVLKQLLMKFVKVSKNFDSSTMKNDQLYKSTEFRDKLFEEILNG</sequence>
<proteinExistence type="predicted"/>
<dbReference type="Pfam" id="PF10592">
    <property type="entry name" value="AIPR"/>
    <property type="match status" value="1"/>
</dbReference>
<accession>A0ABU8ZQP8</accession>
<comment type="caution">
    <text evidence="2">The sequence shown here is derived from an EMBL/GenBank/DDBJ whole genome shotgun (WGS) entry which is preliminary data.</text>
</comment>
<organism evidence="2 3">
    <name type="scientific">Bifidobacterium favimelis</name>
    <dbReference type="NCBI Taxonomy" id="3122979"/>
    <lineage>
        <taxon>Bacteria</taxon>
        <taxon>Bacillati</taxon>
        <taxon>Actinomycetota</taxon>
        <taxon>Actinomycetes</taxon>
        <taxon>Bifidobacteriales</taxon>
        <taxon>Bifidobacteriaceae</taxon>
        <taxon>Bifidobacterium</taxon>
    </lineage>
</organism>
<evidence type="ECO:0000313" key="3">
    <source>
        <dbReference type="Proteomes" id="UP001373159"/>
    </source>
</evidence>
<keyword evidence="3" id="KW-1185">Reference proteome</keyword>